<feature type="compositionally biased region" description="Polar residues" evidence="7">
    <location>
        <begin position="357"/>
        <end position="367"/>
    </location>
</feature>
<dbReference type="SMART" id="SM00730">
    <property type="entry name" value="PSN"/>
    <property type="match status" value="1"/>
</dbReference>
<gene>
    <name evidence="9" type="ORF">V5799_017983</name>
</gene>
<evidence type="ECO:0000256" key="6">
    <source>
        <dbReference type="ARBA" id="ARBA00023136"/>
    </source>
</evidence>
<keyword evidence="6 8" id="KW-0472">Membrane</keyword>
<evidence type="ECO:0000313" key="9">
    <source>
        <dbReference type="EMBL" id="KAK8780676.1"/>
    </source>
</evidence>
<name>A0AAQ4F0M2_AMBAM</name>
<evidence type="ECO:0000256" key="8">
    <source>
        <dbReference type="SAM" id="Phobius"/>
    </source>
</evidence>
<dbReference type="InterPro" id="IPR007369">
    <property type="entry name" value="Peptidase_A22B_SPP"/>
</dbReference>
<feature type="compositionally biased region" description="Polar residues" evidence="7">
    <location>
        <begin position="313"/>
        <end position="323"/>
    </location>
</feature>
<keyword evidence="10" id="KW-1185">Reference proteome</keyword>
<dbReference type="PANTHER" id="PTHR12174">
    <property type="entry name" value="SIGNAL PEPTIDE PEPTIDASE"/>
    <property type="match status" value="1"/>
</dbReference>
<comment type="subcellular location">
    <subcellularLocation>
        <location evidence="1">Endomembrane system</location>
        <topology evidence="1">Multi-pass membrane protein</topology>
    </subcellularLocation>
</comment>
<evidence type="ECO:0000256" key="1">
    <source>
        <dbReference type="ARBA" id="ARBA00004127"/>
    </source>
</evidence>
<dbReference type="EMBL" id="JARKHS020008541">
    <property type="protein sequence ID" value="KAK8780676.1"/>
    <property type="molecule type" value="Genomic_DNA"/>
</dbReference>
<dbReference type="GO" id="GO:0030660">
    <property type="term" value="C:Golgi-associated vesicle membrane"/>
    <property type="evidence" value="ECO:0007669"/>
    <property type="project" value="TreeGrafter"/>
</dbReference>
<accession>A0AAQ4F0M2</accession>
<keyword evidence="5 8" id="KW-1133">Transmembrane helix</keyword>
<comment type="similarity">
    <text evidence="2">Belongs to the peptidase A22B family.</text>
</comment>
<sequence length="433" mass="46724">MASAAALISCLEPLVNRINIGTSKVPKELAVCCQTRMEIRQVALLVFGLGVAIAWFLTRRNDSFGWILQDLLGIVFCVNMLKSFHLPNLKLLSLLLTLLLVYDVFFVFITPLLRANRESVMVEVAKGGSVKEVLPMVIKFPRIYRGVYYNCFQLKFSILGLGDILAPGLLISYCHTFDLLALGRRFYYYIACVSYGLGMVATFIALELMRSAQPALLYLVPFTLIPTLGTAWFKGHLFAIWNGVRLPESSSKAEASSDPKTAAMQQSPGGHDDSGAKSATAVDPDNADGADLEARGHQGPRRRSKSPEDQGDEPSSTKDSSLPLQDDGLLKGGDVRGGPADEDALAVCKHGAGSPPFSANSSSTPLTPSGPEAAAGYEECPEVVAATRKRFPWRVGGLTWEEQLSGLVLSQQRKNGVDTGLCGGRHATSPFPA</sequence>
<dbReference type="InterPro" id="IPR006639">
    <property type="entry name" value="Preselin/SPP"/>
</dbReference>
<evidence type="ECO:0000256" key="2">
    <source>
        <dbReference type="ARBA" id="ARBA00006859"/>
    </source>
</evidence>
<feature type="region of interest" description="Disordered" evidence="7">
    <location>
        <begin position="250"/>
        <end position="377"/>
    </location>
</feature>
<dbReference type="AlphaFoldDB" id="A0AAQ4F0M2"/>
<dbReference type="Proteomes" id="UP001321473">
    <property type="component" value="Unassembled WGS sequence"/>
</dbReference>
<organism evidence="9 10">
    <name type="scientific">Amblyomma americanum</name>
    <name type="common">Lone star tick</name>
    <dbReference type="NCBI Taxonomy" id="6943"/>
    <lineage>
        <taxon>Eukaryota</taxon>
        <taxon>Metazoa</taxon>
        <taxon>Ecdysozoa</taxon>
        <taxon>Arthropoda</taxon>
        <taxon>Chelicerata</taxon>
        <taxon>Arachnida</taxon>
        <taxon>Acari</taxon>
        <taxon>Parasitiformes</taxon>
        <taxon>Ixodida</taxon>
        <taxon>Ixodoidea</taxon>
        <taxon>Ixodidae</taxon>
        <taxon>Amblyomminae</taxon>
        <taxon>Amblyomma</taxon>
    </lineage>
</organism>
<feature type="transmembrane region" description="Helical" evidence="8">
    <location>
        <begin position="215"/>
        <end position="233"/>
    </location>
</feature>
<comment type="caution">
    <text evidence="9">The sequence shown here is derived from an EMBL/GenBank/DDBJ whole genome shotgun (WGS) entry which is preliminary data.</text>
</comment>
<dbReference type="PANTHER" id="PTHR12174:SF103">
    <property type="entry name" value="INTRAMEMBRANE PROTEASE (IMPAS) FAMILY"/>
    <property type="match status" value="1"/>
</dbReference>
<dbReference type="Pfam" id="PF04258">
    <property type="entry name" value="Peptidase_A22B"/>
    <property type="match status" value="1"/>
</dbReference>
<evidence type="ECO:0000313" key="10">
    <source>
        <dbReference type="Proteomes" id="UP001321473"/>
    </source>
</evidence>
<feature type="transmembrane region" description="Helical" evidence="8">
    <location>
        <begin position="42"/>
        <end position="58"/>
    </location>
</feature>
<keyword evidence="3 8" id="KW-0812">Transmembrane</keyword>
<dbReference type="GO" id="GO:0005765">
    <property type="term" value="C:lysosomal membrane"/>
    <property type="evidence" value="ECO:0007669"/>
    <property type="project" value="TreeGrafter"/>
</dbReference>
<keyword evidence="4" id="KW-0378">Hydrolase</keyword>
<evidence type="ECO:0000256" key="5">
    <source>
        <dbReference type="ARBA" id="ARBA00022989"/>
    </source>
</evidence>
<evidence type="ECO:0000256" key="7">
    <source>
        <dbReference type="SAM" id="MobiDB-lite"/>
    </source>
</evidence>
<proteinExistence type="inferred from homology"/>
<dbReference type="GO" id="GO:0033619">
    <property type="term" value="P:membrane protein proteolysis"/>
    <property type="evidence" value="ECO:0007669"/>
    <property type="project" value="TreeGrafter"/>
</dbReference>
<evidence type="ECO:0000256" key="3">
    <source>
        <dbReference type="ARBA" id="ARBA00022692"/>
    </source>
</evidence>
<reference evidence="9 10" key="1">
    <citation type="journal article" date="2023" name="Arcadia Sci">
        <title>De novo assembly of a long-read Amblyomma americanum tick genome.</title>
        <authorList>
            <person name="Chou S."/>
            <person name="Poskanzer K.E."/>
            <person name="Rollins M."/>
            <person name="Thuy-Boun P.S."/>
        </authorList>
    </citation>
    <scope>NUCLEOTIDE SEQUENCE [LARGE SCALE GENOMIC DNA]</scope>
    <source>
        <strain evidence="9">F_SG_1</strain>
        <tissue evidence="9">Salivary glands</tissue>
    </source>
</reference>
<dbReference type="GO" id="GO:0098554">
    <property type="term" value="C:cytoplasmic side of endoplasmic reticulum membrane"/>
    <property type="evidence" value="ECO:0007669"/>
    <property type="project" value="TreeGrafter"/>
</dbReference>
<feature type="transmembrane region" description="Helical" evidence="8">
    <location>
        <begin position="186"/>
        <end position="209"/>
    </location>
</feature>
<protein>
    <submittedName>
        <fullName evidence="9">Uncharacterized protein</fullName>
    </submittedName>
</protein>
<evidence type="ECO:0000256" key="4">
    <source>
        <dbReference type="ARBA" id="ARBA00022801"/>
    </source>
</evidence>
<dbReference type="GO" id="GO:0042500">
    <property type="term" value="F:aspartic endopeptidase activity, intramembrane cleaving"/>
    <property type="evidence" value="ECO:0007669"/>
    <property type="project" value="InterPro"/>
</dbReference>
<dbReference type="GO" id="GO:0098553">
    <property type="term" value="C:lumenal side of endoplasmic reticulum membrane"/>
    <property type="evidence" value="ECO:0007669"/>
    <property type="project" value="TreeGrafter"/>
</dbReference>
<feature type="transmembrane region" description="Helical" evidence="8">
    <location>
        <begin position="93"/>
        <end position="113"/>
    </location>
</feature>
<feature type="transmembrane region" description="Helical" evidence="8">
    <location>
        <begin position="156"/>
        <end position="174"/>
    </location>
</feature>